<feature type="region of interest" description="Disordered" evidence="1">
    <location>
        <begin position="1"/>
        <end position="49"/>
    </location>
</feature>
<reference evidence="2" key="2">
    <citation type="journal article" date="2015" name="Fish Shellfish Immunol.">
        <title>Early steps in the European eel (Anguilla anguilla)-Vibrio vulnificus interaction in the gills: Role of the RtxA13 toxin.</title>
        <authorList>
            <person name="Callol A."/>
            <person name="Pajuelo D."/>
            <person name="Ebbesson L."/>
            <person name="Teles M."/>
            <person name="MacKenzie S."/>
            <person name="Amaro C."/>
        </authorList>
    </citation>
    <scope>NUCLEOTIDE SEQUENCE</scope>
</reference>
<accession>A0A0E9PKS2</accession>
<evidence type="ECO:0000256" key="1">
    <source>
        <dbReference type="SAM" id="MobiDB-lite"/>
    </source>
</evidence>
<sequence length="49" mass="5502">MLRTRTQAQKGSQNWLRDTAGEEQPRSSRSSPVSLSLVRDGGGRWKARC</sequence>
<feature type="compositionally biased region" description="Low complexity" evidence="1">
    <location>
        <begin position="27"/>
        <end position="38"/>
    </location>
</feature>
<feature type="compositionally biased region" description="Polar residues" evidence="1">
    <location>
        <begin position="1"/>
        <end position="16"/>
    </location>
</feature>
<proteinExistence type="predicted"/>
<name>A0A0E9PKS2_ANGAN</name>
<evidence type="ECO:0000313" key="2">
    <source>
        <dbReference type="EMBL" id="JAH04418.1"/>
    </source>
</evidence>
<dbReference type="EMBL" id="GBXM01104159">
    <property type="protein sequence ID" value="JAH04418.1"/>
    <property type="molecule type" value="Transcribed_RNA"/>
</dbReference>
<protein>
    <submittedName>
        <fullName evidence="2">Uncharacterized protein</fullName>
    </submittedName>
</protein>
<organism evidence="2">
    <name type="scientific">Anguilla anguilla</name>
    <name type="common">European freshwater eel</name>
    <name type="synonym">Muraena anguilla</name>
    <dbReference type="NCBI Taxonomy" id="7936"/>
    <lineage>
        <taxon>Eukaryota</taxon>
        <taxon>Metazoa</taxon>
        <taxon>Chordata</taxon>
        <taxon>Craniata</taxon>
        <taxon>Vertebrata</taxon>
        <taxon>Euteleostomi</taxon>
        <taxon>Actinopterygii</taxon>
        <taxon>Neopterygii</taxon>
        <taxon>Teleostei</taxon>
        <taxon>Anguilliformes</taxon>
        <taxon>Anguillidae</taxon>
        <taxon>Anguilla</taxon>
    </lineage>
</organism>
<reference evidence="2" key="1">
    <citation type="submission" date="2014-11" db="EMBL/GenBank/DDBJ databases">
        <authorList>
            <person name="Amaro Gonzalez C."/>
        </authorList>
    </citation>
    <scope>NUCLEOTIDE SEQUENCE</scope>
</reference>
<dbReference type="AlphaFoldDB" id="A0A0E9PKS2"/>